<protein>
    <submittedName>
        <fullName evidence="1">Uncharacterized protein</fullName>
    </submittedName>
</protein>
<sequence length="149" mass="16746">MNDPQRQACLGELLQVWKQIGEESRPPSVWIAEHGPVTLAVATDDYTYPSPVMNAWLLNDHGVERRDPQEYVRFMTVQSGIHWAWGAPPRGIFSNTGRHPIGLAGFAPIAGTDLIVLHYIWGGLWGRGSHYRYDPHANALECTTNIWLS</sequence>
<proteinExistence type="predicted"/>
<dbReference type="RefSeq" id="WP_167222756.1">
    <property type="nucleotide sequence ID" value="NZ_VUYU01000003.1"/>
</dbReference>
<gene>
    <name evidence="1" type="ORF">F0185_06695</name>
</gene>
<comment type="caution">
    <text evidence="1">The sequence shown here is derived from an EMBL/GenBank/DDBJ whole genome shotgun (WGS) entry which is preliminary data.</text>
</comment>
<accession>A0ABX0LT32</accession>
<dbReference type="Proteomes" id="UP000785613">
    <property type="component" value="Unassembled WGS sequence"/>
</dbReference>
<evidence type="ECO:0000313" key="2">
    <source>
        <dbReference type="Proteomes" id="UP000785613"/>
    </source>
</evidence>
<dbReference type="EMBL" id="VUYU01000003">
    <property type="protein sequence ID" value="NHZ33276.1"/>
    <property type="molecule type" value="Genomic_DNA"/>
</dbReference>
<keyword evidence="2" id="KW-1185">Reference proteome</keyword>
<reference evidence="1 2" key="1">
    <citation type="submission" date="2019-09" db="EMBL/GenBank/DDBJ databases">
        <title>Taxonomy of Antarctic Massilia spp.: description of Massilia rubra sp. nov., Massilia aquatica sp. nov., Massilia mucilaginosa sp. nov., Massilia frigida sp. nov. isolated from streams, lakes and regoliths.</title>
        <authorList>
            <person name="Holochova P."/>
            <person name="Sedlacek I."/>
            <person name="Kralova S."/>
            <person name="Maslanova I."/>
            <person name="Busse H.-J."/>
            <person name="Stankova E."/>
            <person name="Vrbovska V."/>
            <person name="Kovarovic V."/>
            <person name="Bartak M."/>
            <person name="Svec P."/>
            <person name="Pantucek R."/>
        </authorList>
    </citation>
    <scope>NUCLEOTIDE SEQUENCE [LARGE SCALE GENOMIC DNA]</scope>
    <source>
        <strain evidence="1 2">CCM 8692</strain>
    </source>
</reference>
<organism evidence="1 2">
    <name type="scientific">Massilia rubra</name>
    <dbReference type="NCBI Taxonomy" id="2607910"/>
    <lineage>
        <taxon>Bacteria</taxon>
        <taxon>Pseudomonadati</taxon>
        <taxon>Pseudomonadota</taxon>
        <taxon>Betaproteobacteria</taxon>
        <taxon>Burkholderiales</taxon>
        <taxon>Oxalobacteraceae</taxon>
        <taxon>Telluria group</taxon>
        <taxon>Massilia</taxon>
    </lineage>
</organism>
<name>A0ABX0LT32_9BURK</name>
<evidence type="ECO:0000313" key="1">
    <source>
        <dbReference type="EMBL" id="NHZ33276.1"/>
    </source>
</evidence>